<organism evidence="2 3">
    <name type="scientific">Vespula squamosa</name>
    <name type="common">Southern yellow jacket</name>
    <name type="synonym">Wasp</name>
    <dbReference type="NCBI Taxonomy" id="30214"/>
    <lineage>
        <taxon>Eukaryota</taxon>
        <taxon>Metazoa</taxon>
        <taxon>Ecdysozoa</taxon>
        <taxon>Arthropoda</taxon>
        <taxon>Hexapoda</taxon>
        <taxon>Insecta</taxon>
        <taxon>Pterygota</taxon>
        <taxon>Neoptera</taxon>
        <taxon>Endopterygota</taxon>
        <taxon>Hymenoptera</taxon>
        <taxon>Apocrita</taxon>
        <taxon>Aculeata</taxon>
        <taxon>Vespoidea</taxon>
        <taxon>Vespidae</taxon>
        <taxon>Vespinae</taxon>
        <taxon>Vespula</taxon>
    </lineage>
</organism>
<reference evidence="2 3" key="1">
    <citation type="journal article" date="2024" name="Ann. Entomol. Soc. Am.">
        <title>Genomic analyses of the southern and eastern yellowjacket wasps (Hymenoptera: Vespidae) reveal evolutionary signatures of social life.</title>
        <authorList>
            <person name="Catto M.A."/>
            <person name="Caine P.B."/>
            <person name="Orr S.E."/>
            <person name="Hunt B.G."/>
            <person name="Goodisman M.A.D."/>
        </authorList>
    </citation>
    <scope>NUCLEOTIDE SEQUENCE [LARGE SCALE GENOMIC DNA]</scope>
    <source>
        <strain evidence="2">233</strain>
        <tissue evidence="2">Head and thorax</tissue>
    </source>
</reference>
<feature type="region of interest" description="Disordered" evidence="1">
    <location>
        <begin position="1"/>
        <end position="24"/>
    </location>
</feature>
<evidence type="ECO:0000313" key="2">
    <source>
        <dbReference type="EMBL" id="KAL2740124.1"/>
    </source>
</evidence>
<evidence type="ECO:0000256" key="1">
    <source>
        <dbReference type="SAM" id="MobiDB-lite"/>
    </source>
</evidence>
<comment type="caution">
    <text evidence="2">The sequence shown here is derived from an EMBL/GenBank/DDBJ whole genome shotgun (WGS) entry which is preliminary data.</text>
</comment>
<dbReference type="AlphaFoldDB" id="A0ABD2C505"/>
<name>A0ABD2C505_VESSQ</name>
<protein>
    <submittedName>
        <fullName evidence="2">Uncharacterized protein</fullName>
    </submittedName>
</protein>
<dbReference type="Proteomes" id="UP001607302">
    <property type="component" value="Unassembled WGS sequence"/>
</dbReference>
<gene>
    <name evidence="2" type="ORF">V1478_000265</name>
</gene>
<dbReference type="EMBL" id="JAUDFV010000020">
    <property type="protein sequence ID" value="KAL2740124.1"/>
    <property type="molecule type" value="Genomic_DNA"/>
</dbReference>
<keyword evidence="3" id="KW-1185">Reference proteome</keyword>
<evidence type="ECO:0000313" key="3">
    <source>
        <dbReference type="Proteomes" id="UP001607302"/>
    </source>
</evidence>
<accession>A0ABD2C505</accession>
<sequence length="116" mass="13435">MKNYNTSCNEKCKKSDEPNVNSNLENQKKLPKVYTFVIRRISTFYSPPPIFWDGKVLDFRERVATLKKKSPSAAHAIRTAKHIENVRTAIQVSRCSARKHVDALQILNRSLQRILH</sequence>
<proteinExistence type="predicted"/>